<evidence type="ECO:0000256" key="1">
    <source>
        <dbReference type="ARBA" id="ARBA00000799"/>
    </source>
</evidence>
<dbReference type="EC" id="5.4.4.2" evidence="3"/>
<name>A0ABV6KKV7_9BACI</name>
<dbReference type="PRINTS" id="PR00095">
    <property type="entry name" value="ANTSNTHASEI"/>
</dbReference>
<dbReference type="PANTHER" id="PTHR42839">
    <property type="entry name" value="ISOCHORISMATE SYNTHASE ENTC"/>
    <property type="match status" value="1"/>
</dbReference>
<dbReference type="InterPro" id="IPR015890">
    <property type="entry name" value="Chorismate_C"/>
</dbReference>
<comment type="caution">
    <text evidence="7">The sequence shown here is derived from an EMBL/GenBank/DDBJ whole genome shotgun (WGS) entry which is preliminary data.</text>
</comment>
<dbReference type="InterPro" id="IPR005801">
    <property type="entry name" value="ADC_synthase"/>
</dbReference>
<evidence type="ECO:0000256" key="4">
    <source>
        <dbReference type="ARBA" id="ARBA00023235"/>
    </source>
</evidence>
<evidence type="ECO:0000256" key="2">
    <source>
        <dbReference type="ARBA" id="ARBA00005297"/>
    </source>
</evidence>
<dbReference type="Proteomes" id="UP001589738">
    <property type="component" value="Unassembled WGS sequence"/>
</dbReference>
<dbReference type="NCBIfam" id="TIGR00543">
    <property type="entry name" value="isochor_syn"/>
    <property type="match status" value="1"/>
</dbReference>
<gene>
    <name evidence="7" type="ORF">ACFFHF_01285</name>
</gene>
<keyword evidence="4" id="KW-0413">Isomerase</keyword>
<sequence length="467" mass="52895">MVTIQNTELKEGIIEAIEKARKLSMPVLVSEVQRIHPVQPLSVFAAGRDQFVGERFFWKDPSDEVVMIGIGICKEIQSDQASGRFFHVEKQWQELMSHSIMLMEEKPTATGPIMLGGFSFDPLKEKTDLWAQFPHSLFHIPKYLVSVIKGEYYLTTNLLCSAEDDDSMYELAEQERKSLFNGIEKQELPQLTNLSQVNEVYPENWKKRVSEVVELLKAGTMKKVVLARELRLQFEEQIPVEPVIMNLLEEQRDSFIFAFESRGDCFIGASPERLVKKVKNNVYSTCLAGSIARGKTIKEDELLGNELLCDEKNLNEHQFVVEMIKEAMEKVCHEVRIPSHPQLLKNKHIQHLYTPVVGIADEESSLLQLVNLLHPTPALGGVPRKEAIESIRLMEDLDRGMYAAPIGWIDFEGNGEFAVAIRSGLLQGNEASLFAGCGIVKDSNVDSEYQETNIKFRPMLSALRGKE</sequence>
<evidence type="ECO:0000313" key="7">
    <source>
        <dbReference type="EMBL" id="MFC0473948.1"/>
    </source>
</evidence>
<organism evidence="7 8">
    <name type="scientific">Robertmurraya beringensis</name>
    <dbReference type="NCBI Taxonomy" id="641660"/>
    <lineage>
        <taxon>Bacteria</taxon>
        <taxon>Bacillati</taxon>
        <taxon>Bacillota</taxon>
        <taxon>Bacilli</taxon>
        <taxon>Bacillales</taxon>
        <taxon>Bacillaceae</taxon>
        <taxon>Robertmurraya</taxon>
    </lineage>
</organism>
<reference evidence="7 8" key="1">
    <citation type="submission" date="2024-09" db="EMBL/GenBank/DDBJ databases">
        <authorList>
            <person name="Sun Q."/>
            <person name="Mori K."/>
        </authorList>
    </citation>
    <scope>NUCLEOTIDE SEQUENCE [LARGE SCALE GENOMIC DNA]</scope>
    <source>
        <strain evidence="7 8">CGMCC 1.9126</strain>
    </source>
</reference>
<feature type="domain" description="Chorismate-utilising enzyme C-terminal" evidence="6">
    <location>
        <begin position="203"/>
        <end position="455"/>
    </location>
</feature>
<protein>
    <recommendedName>
        <fullName evidence="3">isochorismate synthase</fullName>
        <ecNumber evidence="3">5.4.4.2</ecNumber>
    </recommendedName>
    <alternativeName>
        <fullName evidence="5">Isochorismate mutase</fullName>
    </alternativeName>
</protein>
<comment type="similarity">
    <text evidence="2">Belongs to the isochorismate synthase family.</text>
</comment>
<proteinExistence type="inferred from homology"/>
<accession>A0ABV6KKV7</accession>
<dbReference type="SUPFAM" id="SSF56322">
    <property type="entry name" value="ADC synthase"/>
    <property type="match status" value="1"/>
</dbReference>
<dbReference type="InterPro" id="IPR019999">
    <property type="entry name" value="Anth_synth_I-like"/>
</dbReference>
<comment type="catalytic activity">
    <reaction evidence="1">
        <text>chorismate = isochorismate</text>
        <dbReference type="Rhea" id="RHEA:18985"/>
        <dbReference type="ChEBI" id="CHEBI:29748"/>
        <dbReference type="ChEBI" id="CHEBI:29780"/>
        <dbReference type="EC" id="5.4.4.2"/>
    </reaction>
</comment>
<dbReference type="Gene3D" id="3.60.120.10">
    <property type="entry name" value="Anthranilate synthase"/>
    <property type="match status" value="1"/>
</dbReference>
<dbReference type="RefSeq" id="WP_160546880.1">
    <property type="nucleotide sequence ID" value="NZ_JBHLUU010000009.1"/>
</dbReference>
<evidence type="ECO:0000256" key="3">
    <source>
        <dbReference type="ARBA" id="ARBA00012824"/>
    </source>
</evidence>
<evidence type="ECO:0000313" key="8">
    <source>
        <dbReference type="Proteomes" id="UP001589738"/>
    </source>
</evidence>
<dbReference type="InterPro" id="IPR004561">
    <property type="entry name" value="IsoChor_synthase"/>
</dbReference>
<dbReference type="Pfam" id="PF00425">
    <property type="entry name" value="Chorismate_bind"/>
    <property type="match status" value="1"/>
</dbReference>
<evidence type="ECO:0000256" key="5">
    <source>
        <dbReference type="ARBA" id="ARBA00041564"/>
    </source>
</evidence>
<evidence type="ECO:0000259" key="6">
    <source>
        <dbReference type="Pfam" id="PF00425"/>
    </source>
</evidence>
<dbReference type="EMBL" id="JBHLUU010000009">
    <property type="protein sequence ID" value="MFC0473948.1"/>
    <property type="molecule type" value="Genomic_DNA"/>
</dbReference>
<dbReference type="PANTHER" id="PTHR42839:SF1">
    <property type="entry name" value="ISOCHORISMATE SYNTHASE MENF"/>
    <property type="match status" value="1"/>
</dbReference>
<keyword evidence="8" id="KW-1185">Reference proteome</keyword>